<dbReference type="AlphaFoldDB" id="A0A8H2VUC9"/>
<feature type="compositionally biased region" description="Basic and acidic residues" evidence="1">
    <location>
        <begin position="252"/>
        <end position="267"/>
    </location>
</feature>
<gene>
    <name evidence="2" type="ORF">SCLTRI_LOCUS4809</name>
</gene>
<feature type="region of interest" description="Disordered" evidence="1">
    <location>
        <begin position="143"/>
        <end position="292"/>
    </location>
</feature>
<protein>
    <submittedName>
        <fullName evidence="2">Eabf1fba-97c6-4249-a7e1-7352aaf46086</fullName>
    </submittedName>
</protein>
<accession>A0A8H2VUC9</accession>
<evidence type="ECO:0000313" key="2">
    <source>
        <dbReference type="EMBL" id="CAD6445017.1"/>
    </source>
</evidence>
<dbReference type="Proteomes" id="UP000624404">
    <property type="component" value="Unassembled WGS sequence"/>
</dbReference>
<name>A0A8H2VUC9_9HELO</name>
<keyword evidence="3" id="KW-1185">Reference proteome</keyword>
<feature type="compositionally biased region" description="Acidic residues" evidence="1">
    <location>
        <begin position="282"/>
        <end position="292"/>
    </location>
</feature>
<comment type="caution">
    <text evidence="2">The sequence shown here is derived from an EMBL/GenBank/DDBJ whole genome shotgun (WGS) entry which is preliminary data.</text>
</comment>
<reference evidence="2" key="1">
    <citation type="submission" date="2020-10" db="EMBL/GenBank/DDBJ databases">
        <authorList>
            <person name="Kusch S."/>
        </authorList>
    </citation>
    <scope>NUCLEOTIDE SEQUENCE</scope>
    <source>
        <strain evidence="2">SwB9</strain>
    </source>
</reference>
<evidence type="ECO:0000256" key="1">
    <source>
        <dbReference type="SAM" id="MobiDB-lite"/>
    </source>
</evidence>
<feature type="compositionally biased region" description="Acidic residues" evidence="1">
    <location>
        <begin position="162"/>
        <end position="188"/>
    </location>
</feature>
<proteinExistence type="predicted"/>
<feature type="compositionally biased region" description="Pro residues" evidence="1">
    <location>
        <begin position="88"/>
        <end position="111"/>
    </location>
</feature>
<sequence length="292" mass="31266">MSAPLPTEREMAIRRVFDPPYFVTHIIELINKAIHMKDILVMGLLFLAYQKGFIGYYDIRLFQEPFEECGKRKGYGISGKRYHDHHTPPPAAPSPPAAPPPLPDLDLPPPATGGVPVVRPAHEQALPPTVPPAAAAAVGATPQFPPRFEFGREGGGNGDEAGNLDESDDEIESDEVGSDATESDEFGSDEARPVEIESDEAGVSEAGNPIDGGGDEIESDKAGNFADGGGDEIESDEKMRDIDDGDIGATTHGDDDTIADRAGKNPADDGSIENEYKRPEDGYEDGQEIEKI</sequence>
<dbReference type="OrthoDB" id="3558041at2759"/>
<organism evidence="2 3">
    <name type="scientific">Sclerotinia trifoliorum</name>
    <dbReference type="NCBI Taxonomy" id="28548"/>
    <lineage>
        <taxon>Eukaryota</taxon>
        <taxon>Fungi</taxon>
        <taxon>Dikarya</taxon>
        <taxon>Ascomycota</taxon>
        <taxon>Pezizomycotina</taxon>
        <taxon>Leotiomycetes</taxon>
        <taxon>Helotiales</taxon>
        <taxon>Sclerotiniaceae</taxon>
        <taxon>Sclerotinia</taxon>
    </lineage>
</organism>
<dbReference type="EMBL" id="CAJHIA010000013">
    <property type="protein sequence ID" value="CAD6445017.1"/>
    <property type="molecule type" value="Genomic_DNA"/>
</dbReference>
<evidence type="ECO:0000313" key="3">
    <source>
        <dbReference type="Proteomes" id="UP000624404"/>
    </source>
</evidence>
<feature type="region of interest" description="Disordered" evidence="1">
    <location>
        <begin position="79"/>
        <end position="118"/>
    </location>
</feature>